<sequence>MDALKEHLISAPVLGYPDTTKTFILDTDASGFWMGSVLSQIQQDKEIVIAYFSKTLNKAERNYCVTRRELLAIVASVKHLHHYLYGVSYLVRTDHGALNWLLNFKNPEGQMARWLEVLASYNFTIQHRPGKQHSNADGLSRRPCTTCSYCSRQEEKDERNSESDNIQHLRVTKTEKEPEILGTEEEDTEDSDESLKWVEE</sequence>
<dbReference type="CDD" id="cd09274">
    <property type="entry name" value="RNase_HI_RT_Ty3"/>
    <property type="match status" value="1"/>
</dbReference>
<evidence type="ECO:0000259" key="8">
    <source>
        <dbReference type="Pfam" id="PF17917"/>
    </source>
</evidence>
<comment type="caution">
    <text evidence="9">The sequence shown here is derived from an EMBL/GenBank/DDBJ whole genome shotgun (WGS) entry which is preliminary data.</text>
</comment>
<reference evidence="9" key="1">
    <citation type="submission" date="2021-03" db="EMBL/GenBank/DDBJ databases">
        <authorList>
            <person name="Bekaert M."/>
        </authorList>
    </citation>
    <scope>NUCLEOTIDE SEQUENCE</scope>
</reference>
<organism evidence="9 10">
    <name type="scientific">Mytilus edulis</name>
    <name type="common">Blue mussel</name>
    <dbReference type="NCBI Taxonomy" id="6550"/>
    <lineage>
        <taxon>Eukaryota</taxon>
        <taxon>Metazoa</taxon>
        <taxon>Spiralia</taxon>
        <taxon>Lophotrochozoa</taxon>
        <taxon>Mollusca</taxon>
        <taxon>Bivalvia</taxon>
        <taxon>Autobranchia</taxon>
        <taxon>Pteriomorphia</taxon>
        <taxon>Mytilida</taxon>
        <taxon>Mytiloidea</taxon>
        <taxon>Mytilidae</taxon>
        <taxon>Mytilinae</taxon>
        <taxon>Mytilus</taxon>
    </lineage>
</organism>
<protein>
    <recommendedName>
        <fullName evidence="8">Reverse transcriptase RNase H-like domain-containing protein</fullName>
    </recommendedName>
</protein>
<dbReference type="SUPFAM" id="SSF56672">
    <property type="entry name" value="DNA/RNA polymerases"/>
    <property type="match status" value="1"/>
</dbReference>
<dbReference type="EMBL" id="CAJPWZ010001483">
    <property type="protein sequence ID" value="CAG2216396.1"/>
    <property type="molecule type" value="Genomic_DNA"/>
</dbReference>
<keyword evidence="1" id="KW-0808">Transferase</keyword>
<evidence type="ECO:0000256" key="3">
    <source>
        <dbReference type="ARBA" id="ARBA00022722"/>
    </source>
</evidence>
<keyword evidence="6" id="KW-0695">RNA-directed DNA polymerase</keyword>
<keyword evidence="4" id="KW-0255">Endonuclease</keyword>
<evidence type="ECO:0000256" key="7">
    <source>
        <dbReference type="SAM" id="MobiDB-lite"/>
    </source>
</evidence>
<feature type="compositionally biased region" description="Acidic residues" evidence="7">
    <location>
        <begin position="182"/>
        <end position="192"/>
    </location>
</feature>
<keyword evidence="3" id="KW-0540">Nuclease</keyword>
<keyword evidence="2" id="KW-0548">Nucleotidyltransferase</keyword>
<dbReference type="Pfam" id="PF17917">
    <property type="entry name" value="RT_RNaseH"/>
    <property type="match status" value="1"/>
</dbReference>
<dbReference type="InterPro" id="IPR050951">
    <property type="entry name" value="Retrovirus_Pol_polyprotein"/>
</dbReference>
<evidence type="ECO:0000313" key="10">
    <source>
        <dbReference type="Proteomes" id="UP000683360"/>
    </source>
</evidence>
<accession>A0A8S3S7T7</accession>
<dbReference type="AlphaFoldDB" id="A0A8S3S7T7"/>
<dbReference type="PANTHER" id="PTHR37984">
    <property type="entry name" value="PROTEIN CBG26694"/>
    <property type="match status" value="1"/>
</dbReference>
<keyword evidence="5" id="KW-0378">Hydrolase</keyword>
<evidence type="ECO:0000256" key="2">
    <source>
        <dbReference type="ARBA" id="ARBA00022695"/>
    </source>
</evidence>
<dbReference type="FunFam" id="3.10.20.370:FF:000001">
    <property type="entry name" value="Retrovirus-related Pol polyprotein from transposon 17.6-like protein"/>
    <property type="match status" value="1"/>
</dbReference>
<dbReference type="GO" id="GO:0016787">
    <property type="term" value="F:hydrolase activity"/>
    <property type="evidence" value="ECO:0007669"/>
    <property type="project" value="UniProtKB-KW"/>
</dbReference>
<keyword evidence="10" id="KW-1185">Reference proteome</keyword>
<dbReference type="InterPro" id="IPR043502">
    <property type="entry name" value="DNA/RNA_pol_sf"/>
</dbReference>
<evidence type="ECO:0000256" key="4">
    <source>
        <dbReference type="ARBA" id="ARBA00022759"/>
    </source>
</evidence>
<dbReference type="Proteomes" id="UP000683360">
    <property type="component" value="Unassembled WGS sequence"/>
</dbReference>
<dbReference type="Gene3D" id="3.10.20.370">
    <property type="match status" value="1"/>
</dbReference>
<evidence type="ECO:0000256" key="5">
    <source>
        <dbReference type="ARBA" id="ARBA00022801"/>
    </source>
</evidence>
<evidence type="ECO:0000313" key="9">
    <source>
        <dbReference type="EMBL" id="CAG2216396.1"/>
    </source>
</evidence>
<dbReference type="GO" id="GO:0004519">
    <property type="term" value="F:endonuclease activity"/>
    <property type="evidence" value="ECO:0007669"/>
    <property type="project" value="UniProtKB-KW"/>
</dbReference>
<evidence type="ECO:0000256" key="1">
    <source>
        <dbReference type="ARBA" id="ARBA00022679"/>
    </source>
</evidence>
<proteinExistence type="predicted"/>
<dbReference type="OrthoDB" id="116078at2759"/>
<feature type="compositionally biased region" description="Basic and acidic residues" evidence="7">
    <location>
        <begin position="152"/>
        <end position="179"/>
    </location>
</feature>
<dbReference type="InterPro" id="IPR041373">
    <property type="entry name" value="RT_RNaseH"/>
</dbReference>
<feature type="region of interest" description="Disordered" evidence="7">
    <location>
        <begin position="152"/>
        <end position="200"/>
    </location>
</feature>
<evidence type="ECO:0000256" key="6">
    <source>
        <dbReference type="ARBA" id="ARBA00022918"/>
    </source>
</evidence>
<gene>
    <name evidence="9" type="ORF">MEDL_30222</name>
</gene>
<name>A0A8S3S7T7_MYTED</name>
<dbReference type="PANTHER" id="PTHR37984:SF5">
    <property type="entry name" value="PROTEIN NYNRIN-LIKE"/>
    <property type="match status" value="1"/>
</dbReference>
<feature type="domain" description="Reverse transcriptase RNase H-like" evidence="8">
    <location>
        <begin position="18"/>
        <end position="121"/>
    </location>
</feature>
<dbReference type="GO" id="GO:0003964">
    <property type="term" value="F:RNA-directed DNA polymerase activity"/>
    <property type="evidence" value="ECO:0007669"/>
    <property type="project" value="UniProtKB-KW"/>
</dbReference>